<dbReference type="WBParaSite" id="EVEC_0001097101-mRNA-1">
    <property type="protein sequence ID" value="EVEC_0001097101-mRNA-1"/>
    <property type="gene ID" value="EVEC_0001097101"/>
</dbReference>
<sequence length="131" mass="14827">MQPAALTYTTLSKETTIELRSTLERAIKVKFDKSRLYGIPQWNLLAARYILITQFCLVENRLAQLKASYKINAVVLQQRYISAENLIEEVMNLNLHNNSNRQAQFALAVHVTPYAENILSVAVAVASLNPH</sequence>
<reference evidence="1 2" key="2">
    <citation type="submission" date="2018-10" db="EMBL/GenBank/DDBJ databases">
        <authorList>
            <consortium name="Pathogen Informatics"/>
        </authorList>
    </citation>
    <scope>NUCLEOTIDE SEQUENCE [LARGE SCALE GENOMIC DNA]</scope>
</reference>
<protein>
    <submittedName>
        <fullName evidence="3">DUF2634 domain-containing protein</fullName>
    </submittedName>
</protein>
<name>A0A0N4VJF0_ENTVE</name>
<dbReference type="AlphaFoldDB" id="A0A0N4VJF0"/>
<dbReference type="STRING" id="51028.A0A0N4VJF0"/>
<dbReference type="PANTHER" id="PTHR20837:SF0">
    <property type="entry name" value="COILED-COIL AND C2 DOMAIN-CONTAINING PROTEIN 2A"/>
    <property type="match status" value="1"/>
</dbReference>
<dbReference type="InterPro" id="IPR052434">
    <property type="entry name" value="Tectonic-like_complex_comp"/>
</dbReference>
<gene>
    <name evidence="1" type="ORF">EVEC_LOCUS10296</name>
</gene>
<keyword evidence="2" id="KW-1185">Reference proteome</keyword>
<reference evidence="3" key="1">
    <citation type="submission" date="2017-02" db="UniProtKB">
        <authorList>
            <consortium name="WormBaseParasite"/>
        </authorList>
    </citation>
    <scope>IDENTIFICATION</scope>
</reference>
<dbReference type="Proteomes" id="UP000274131">
    <property type="component" value="Unassembled WGS sequence"/>
</dbReference>
<dbReference type="GO" id="GO:1905515">
    <property type="term" value="P:non-motile cilium assembly"/>
    <property type="evidence" value="ECO:0007669"/>
    <property type="project" value="TreeGrafter"/>
</dbReference>
<organism evidence="3">
    <name type="scientific">Enterobius vermicularis</name>
    <name type="common">Human pinworm</name>
    <dbReference type="NCBI Taxonomy" id="51028"/>
    <lineage>
        <taxon>Eukaryota</taxon>
        <taxon>Metazoa</taxon>
        <taxon>Ecdysozoa</taxon>
        <taxon>Nematoda</taxon>
        <taxon>Chromadorea</taxon>
        <taxon>Rhabditida</taxon>
        <taxon>Spirurina</taxon>
        <taxon>Oxyuridomorpha</taxon>
        <taxon>Oxyuroidea</taxon>
        <taxon>Oxyuridae</taxon>
        <taxon>Enterobius</taxon>
    </lineage>
</organism>
<evidence type="ECO:0000313" key="2">
    <source>
        <dbReference type="Proteomes" id="UP000274131"/>
    </source>
</evidence>
<proteinExistence type="predicted"/>
<evidence type="ECO:0000313" key="1">
    <source>
        <dbReference type="EMBL" id="VDD95545.1"/>
    </source>
</evidence>
<evidence type="ECO:0000313" key="3">
    <source>
        <dbReference type="WBParaSite" id="EVEC_0001097101-mRNA-1"/>
    </source>
</evidence>
<dbReference type="OrthoDB" id="2162143at2759"/>
<dbReference type="GO" id="GO:0035869">
    <property type="term" value="C:ciliary transition zone"/>
    <property type="evidence" value="ECO:0007669"/>
    <property type="project" value="TreeGrafter"/>
</dbReference>
<dbReference type="GO" id="GO:1904491">
    <property type="term" value="P:protein localization to ciliary transition zone"/>
    <property type="evidence" value="ECO:0007669"/>
    <property type="project" value="TreeGrafter"/>
</dbReference>
<dbReference type="EMBL" id="UXUI01010710">
    <property type="protein sequence ID" value="VDD95545.1"/>
    <property type="molecule type" value="Genomic_DNA"/>
</dbReference>
<dbReference type="PANTHER" id="PTHR20837">
    <property type="entry name" value="CENTROSOMAL PROTEIN-RELATED"/>
    <property type="match status" value="1"/>
</dbReference>
<accession>A0A0N4VJF0</accession>